<name>A0A444WNR3_ARAHY</name>
<dbReference type="Proteomes" id="UP000289738">
    <property type="component" value="Unassembled WGS sequence"/>
</dbReference>
<evidence type="ECO:0000313" key="1">
    <source>
        <dbReference type="EMBL" id="RYQ78868.1"/>
    </source>
</evidence>
<sequence>MRLGWCSCESKTISFLNSKKPKPESFLYCLTATELQRSGERAKAGCNSEKENHILSKFSEPIILASASSCNCSACSSSNSTSPMSGLSLPSSAKHLSVMSTKVLQQSESIFDLRNGSTISSAYDFIE</sequence>
<reference evidence="1 2" key="1">
    <citation type="submission" date="2019-01" db="EMBL/GenBank/DDBJ databases">
        <title>Sequencing of cultivated peanut Arachis hypogaea provides insights into genome evolution and oil improvement.</title>
        <authorList>
            <person name="Chen X."/>
        </authorList>
    </citation>
    <scope>NUCLEOTIDE SEQUENCE [LARGE SCALE GENOMIC DNA]</scope>
    <source>
        <strain evidence="2">cv. Fuhuasheng</strain>
        <tissue evidence="1">Leaves</tissue>
    </source>
</reference>
<dbReference type="EMBL" id="SDMP01000028">
    <property type="protein sequence ID" value="RYQ78868.1"/>
    <property type="molecule type" value="Genomic_DNA"/>
</dbReference>
<gene>
    <name evidence="1" type="ORF">Ahy_Scaffold8g108348</name>
</gene>
<keyword evidence="2" id="KW-1185">Reference proteome</keyword>
<dbReference type="AlphaFoldDB" id="A0A444WNR3"/>
<organism evidence="1 2">
    <name type="scientific">Arachis hypogaea</name>
    <name type="common">Peanut</name>
    <dbReference type="NCBI Taxonomy" id="3818"/>
    <lineage>
        <taxon>Eukaryota</taxon>
        <taxon>Viridiplantae</taxon>
        <taxon>Streptophyta</taxon>
        <taxon>Embryophyta</taxon>
        <taxon>Tracheophyta</taxon>
        <taxon>Spermatophyta</taxon>
        <taxon>Magnoliopsida</taxon>
        <taxon>eudicotyledons</taxon>
        <taxon>Gunneridae</taxon>
        <taxon>Pentapetalae</taxon>
        <taxon>rosids</taxon>
        <taxon>fabids</taxon>
        <taxon>Fabales</taxon>
        <taxon>Fabaceae</taxon>
        <taxon>Papilionoideae</taxon>
        <taxon>50 kb inversion clade</taxon>
        <taxon>dalbergioids sensu lato</taxon>
        <taxon>Dalbergieae</taxon>
        <taxon>Pterocarpus clade</taxon>
        <taxon>Arachis</taxon>
    </lineage>
</organism>
<comment type="caution">
    <text evidence="1">The sequence shown here is derived from an EMBL/GenBank/DDBJ whole genome shotgun (WGS) entry which is preliminary data.</text>
</comment>
<proteinExistence type="predicted"/>
<evidence type="ECO:0000313" key="2">
    <source>
        <dbReference type="Proteomes" id="UP000289738"/>
    </source>
</evidence>
<accession>A0A444WNR3</accession>
<protein>
    <submittedName>
        <fullName evidence="1">Uncharacterized protein</fullName>
    </submittedName>
</protein>